<evidence type="ECO:0000313" key="2">
    <source>
        <dbReference type="Proteomes" id="UP000039370"/>
    </source>
</evidence>
<protein>
    <submittedName>
        <fullName evidence="1">Uncharacterized protein</fullName>
    </submittedName>
</protein>
<reference evidence="2" key="1">
    <citation type="submission" date="2015-01" db="EMBL/GenBank/DDBJ databases">
        <authorList>
            <person name="MANFREDI Pablo"/>
        </authorList>
    </citation>
    <scope>NUCLEOTIDE SEQUENCE [LARGE SCALE GENOMIC DNA]</scope>
    <source>
        <strain evidence="2">Cc11</strain>
    </source>
</reference>
<gene>
    <name evidence="1" type="ORF">CCAN11_1570002</name>
</gene>
<evidence type="ECO:0000313" key="1">
    <source>
        <dbReference type="EMBL" id="CEN47956.1"/>
    </source>
</evidence>
<dbReference type="AlphaFoldDB" id="A0A0B7I7K6"/>
<accession>A0A0B7I7K6</accession>
<proteinExistence type="predicted"/>
<sequence length="70" mass="7967">MLLDVYQVGLLNGKKCDKVMNLSGDRDRFMLGKHNENLSKSVKDNNKFLLKSLVLFGAFFFLNEKIGLSN</sequence>
<organism evidence="1 2">
    <name type="scientific">Capnocytophaga canimorsus</name>
    <dbReference type="NCBI Taxonomy" id="28188"/>
    <lineage>
        <taxon>Bacteria</taxon>
        <taxon>Pseudomonadati</taxon>
        <taxon>Bacteroidota</taxon>
        <taxon>Flavobacteriia</taxon>
        <taxon>Flavobacteriales</taxon>
        <taxon>Flavobacteriaceae</taxon>
        <taxon>Capnocytophaga</taxon>
    </lineage>
</organism>
<dbReference type="Proteomes" id="UP000039370">
    <property type="component" value="Unassembled WGS sequence"/>
</dbReference>
<name>A0A0B7I7K6_9FLAO</name>
<dbReference type="EMBL" id="CDOK01000065">
    <property type="protein sequence ID" value="CEN47956.1"/>
    <property type="molecule type" value="Genomic_DNA"/>
</dbReference>